<keyword evidence="1" id="KW-0812">Transmembrane</keyword>
<dbReference type="AlphaFoldDB" id="A0A842B841"/>
<keyword evidence="1" id="KW-1133">Transmembrane helix</keyword>
<dbReference type="RefSeq" id="WP_185545654.1">
    <property type="nucleotide sequence ID" value="NZ_JAARVD010000011.1"/>
</dbReference>
<gene>
    <name evidence="2" type="ORF">HCA55_17200</name>
</gene>
<evidence type="ECO:0000313" key="2">
    <source>
        <dbReference type="EMBL" id="MBC1798479.1"/>
    </source>
</evidence>
<reference evidence="2 3" key="1">
    <citation type="submission" date="2020-03" db="EMBL/GenBank/DDBJ databases">
        <title>Soil Listeria distribution.</title>
        <authorList>
            <person name="Liao J."/>
            <person name="Wiedmann M."/>
        </authorList>
    </citation>
    <scope>NUCLEOTIDE SEQUENCE [LARGE SCALE GENOMIC DNA]</scope>
    <source>
        <strain evidence="2 3">FSL L7-0990</strain>
    </source>
</reference>
<protein>
    <submittedName>
        <fullName evidence="2">Uncharacterized protein</fullName>
    </submittedName>
</protein>
<feature type="transmembrane region" description="Helical" evidence="1">
    <location>
        <begin position="27"/>
        <end position="44"/>
    </location>
</feature>
<name>A0A842B841_9LIST</name>
<evidence type="ECO:0000256" key="1">
    <source>
        <dbReference type="SAM" id="Phobius"/>
    </source>
</evidence>
<proteinExistence type="predicted"/>
<keyword evidence="1" id="KW-0472">Membrane</keyword>
<evidence type="ECO:0000313" key="3">
    <source>
        <dbReference type="Proteomes" id="UP000548082"/>
    </source>
</evidence>
<accession>A0A842B841</accession>
<feature type="transmembrane region" description="Helical" evidence="1">
    <location>
        <begin position="5"/>
        <end position="21"/>
    </location>
</feature>
<organism evidence="2 3">
    <name type="scientific">Listeria booriae</name>
    <dbReference type="NCBI Taxonomy" id="1552123"/>
    <lineage>
        <taxon>Bacteria</taxon>
        <taxon>Bacillati</taxon>
        <taxon>Bacillota</taxon>
        <taxon>Bacilli</taxon>
        <taxon>Bacillales</taxon>
        <taxon>Listeriaceae</taxon>
        <taxon>Listeria</taxon>
    </lineage>
</organism>
<comment type="caution">
    <text evidence="2">The sequence shown here is derived from an EMBL/GenBank/DDBJ whole genome shotgun (WGS) entry which is preliminary data.</text>
</comment>
<dbReference type="Proteomes" id="UP000548082">
    <property type="component" value="Unassembled WGS sequence"/>
</dbReference>
<sequence>MYQIIAIMGIFFSSFFIYLGTLKTSSGFLWIGVGLFLGAFIYLVKQIKVEKKKEREDLALYIQEKELAADESLEALEYRKRRFEPMPPYGEGDYKIAFRAINKKTGEVKEEILIVSAHNVREVVRDIKENNVLLERLKKQPKK</sequence>
<dbReference type="EMBL" id="JAARVD010000011">
    <property type="protein sequence ID" value="MBC1798479.1"/>
    <property type="molecule type" value="Genomic_DNA"/>
</dbReference>